<gene>
    <name evidence="4" type="ORF">AWB64_01377</name>
</gene>
<feature type="compositionally biased region" description="Polar residues" evidence="2">
    <location>
        <begin position="43"/>
        <end position="52"/>
    </location>
</feature>
<dbReference type="PANTHER" id="PTHR33375:SF1">
    <property type="entry name" value="CHROMOSOME-PARTITIONING PROTEIN PARB-RELATED"/>
    <property type="match status" value="1"/>
</dbReference>
<evidence type="ECO:0000313" key="5">
    <source>
        <dbReference type="Proteomes" id="UP000054893"/>
    </source>
</evidence>
<feature type="domain" description="ParB-like N-terminal" evidence="3">
    <location>
        <begin position="84"/>
        <end position="177"/>
    </location>
</feature>
<dbReference type="InterPro" id="IPR004437">
    <property type="entry name" value="ParB/RepB/Spo0J"/>
</dbReference>
<dbReference type="Gene3D" id="1.10.10.2830">
    <property type="match status" value="1"/>
</dbReference>
<evidence type="ECO:0000313" key="4">
    <source>
        <dbReference type="EMBL" id="SAL19919.1"/>
    </source>
</evidence>
<dbReference type="InterPro" id="IPR050336">
    <property type="entry name" value="Chromosome_partition/occlusion"/>
</dbReference>
<organism evidence="4 5">
    <name type="scientific">Caballeronia sordidicola</name>
    <name type="common">Burkholderia sordidicola</name>
    <dbReference type="NCBI Taxonomy" id="196367"/>
    <lineage>
        <taxon>Bacteria</taxon>
        <taxon>Pseudomonadati</taxon>
        <taxon>Pseudomonadota</taxon>
        <taxon>Betaproteobacteria</taxon>
        <taxon>Burkholderiales</taxon>
        <taxon>Burkholderiaceae</taxon>
        <taxon>Caballeronia</taxon>
    </lineage>
</organism>
<dbReference type="PANTHER" id="PTHR33375">
    <property type="entry name" value="CHROMOSOME-PARTITIONING PROTEIN PARB-RELATED"/>
    <property type="match status" value="1"/>
</dbReference>
<dbReference type="OrthoDB" id="8526040at2"/>
<evidence type="ECO:0000256" key="1">
    <source>
        <dbReference type="ARBA" id="ARBA00006295"/>
    </source>
</evidence>
<dbReference type="InterPro" id="IPR036086">
    <property type="entry name" value="ParB/Sulfiredoxin_sf"/>
</dbReference>
<dbReference type="SUPFAM" id="SSF109709">
    <property type="entry name" value="KorB DNA-binding domain-like"/>
    <property type="match status" value="1"/>
</dbReference>
<feature type="region of interest" description="Disordered" evidence="2">
    <location>
        <begin position="1"/>
        <end position="63"/>
    </location>
</feature>
<dbReference type="Proteomes" id="UP000054893">
    <property type="component" value="Unassembled WGS sequence"/>
</dbReference>
<comment type="similarity">
    <text evidence="1">Belongs to the ParB family.</text>
</comment>
<dbReference type="EMBL" id="FCOC02000003">
    <property type="protein sequence ID" value="SAL19919.1"/>
    <property type="molecule type" value="Genomic_DNA"/>
</dbReference>
<dbReference type="AlphaFoldDB" id="A0A158FKS8"/>
<name>A0A158FKS8_CABSO</name>
<protein>
    <submittedName>
        <fullName evidence="4">ParB-like partition proteins</fullName>
    </submittedName>
</protein>
<dbReference type="RefSeq" id="WP_060817877.1">
    <property type="nucleotide sequence ID" value="NZ_FCOC02000003.1"/>
</dbReference>
<dbReference type="NCBIfam" id="TIGR00180">
    <property type="entry name" value="parB_part"/>
    <property type="match status" value="1"/>
</dbReference>
<evidence type="ECO:0000259" key="3">
    <source>
        <dbReference type="SMART" id="SM00470"/>
    </source>
</evidence>
<reference evidence="4 5" key="1">
    <citation type="submission" date="2016-01" db="EMBL/GenBank/DDBJ databases">
        <authorList>
            <person name="Oliw E.H."/>
        </authorList>
    </citation>
    <scope>NUCLEOTIDE SEQUENCE [LARGE SCALE GENOMIC DNA]</scope>
    <source>
        <strain evidence="4">LMG 22029</strain>
    </source>
</reference>
<accession>A0A158FKS8</accession>
<dbReference type="SMART" id="SM00470">
    <property type="entry name" value="ParB"/>
    <property type="match status" value="1"/>
</dbReference>
<dbReference type="GO" id="GO:0003677">
    <property type="term" value="F:DNA binding"/>
    <property type="evidence" value="ECO:0007669"/>
    <property type="project" value="InterPro"/>
</dbReference>
<feature type="compositionally biased region" description="Acidic residues" evidence="2">
    <location>
        <begin position="53"/>
        <end position="63"/>
    </location>
</feature>
<dbReference type="Gene3D" id="3.90.1530.10">
    <property type="entry name" value="Conserved hypothetical protein from pyrococcus furiosus pfu- 392566-001, ParB domain"/>
    <property type="match status" value="1"/>
</dbReference>
<dbReference type="GO" id="GO:0007059">
    <property type="term" value="P:chromosome segregation"/>
    <property type="evidence" value="ECO:0007669"/>
    <property type="project" value="TreeGrafter"/>
</dbReference>
<sequence>MKPNQFAKGFKARPDTTSSEKRTALDRINAIDEIVNQEAGNDKQVTGRSSGYSDDEFQGDADAPESEAFKAWRRTNRYVQGQVIELPLKAIKPSPFNPRHFYLKASIAELAVNLAKQGQQQAIHVIPDHDNPGTFFVSDGGRRVRALREANKETVKAIVIDLPIGIESYKLGYDLNVQRDSQTVFDNAVVWKRFLDEKHFQSQRELADHLGLDESTIAVALAIAKLPENVMHEMVARPDRFGSNMAYQVSRFHGARGADATLRLINKIASDDLSTRQVADIVKGRASAQETPKPAGRQRYAQRLEIKLEGISVGDLKTYGDDRLELRLRGLSKDKRDALLQQIEKMLQTESAKR</sequence>
<dbReference type="Pfam" id="PF02195">
    <property type="entry name" value="ParB_N"/>
    <property type="match status" value="1"/>
</dbReference>
<dbReference type="InterPro" id="IPR003115">
    <property type="entry name" value="ParB_N"/>
</dbReference>
<feature type="compositionally biased region" description="Basic and acidic residues" evidence="2">
    <location>
        <begin position="12"/>
        <end position="25"/>
    </location>
</feature>
<proteinExistence type="inferred from homology"/>
<dbReference type="SUPFAM" id="SSF110849">
    <property type="entry name" value="ParB/Sulfiredoxin"/>
    <property type="match status" value="1"/>
</dbReference>
<dbReference type="GO" id="GO:0005694">
    <property type="term" value="C:chromosome"/>
    <property type="evidence" value="ECO:0007669"/>
    <property type="project" value="TreeGrafter"/>
</dbReference>
<evidence type="ECO:0000256" key="2">
    <source>
        <dbReference type="SAM" id="MobiDB-lite"/>
    </source>
</evidence>